<keyword evidence="3" id="KW-1185">Reference proteome</keyword>
<sequence length="279" mass="32273">MAASSSSSLSSRRNVLDELLFRTLFNQHLYEETVCRKKITPEVEFNLRDEEYPEIRQHISRRGWRRLASPISKIAKAMIQEFYANVTRSEEEMEGLKRHPYTSYARGVQIDFSPANIRRTNDQQLDAVLRDLCIPGATWKMGTGRPPRLIQLRRPELLPLVRGWQEFIIHNLIPTGNKSEISTVRAVLIHSIIQGDDIRAEELIDDNIVLIAQGLGGKENLGFPSTIYKLCKDAEVRMREYRNLEQVSEGRYIIAEVMETVRVPRVVVQQNQLEEEEEN</sequence>
<evidence type="ECO:0000259" key="1">
    <source>
        <dbReference type="Pfam" id="PF20167"/>
    </source>
</evidence>
<gene>
    <name evidence="2" type="ORF">PIB30_076742</name>
</gene>
<evidence type="ECO:0000313" key="2">
    <source>
        <dbReference type="EMBL" id="MED6114070.1"/>
    </source>
</evidence>
<dbReference type="InterPro" id="IPR046796">
    <property type="entry name" value="Transposase_32_dom"/>
</dbReference>
<comment type="caution">
    <text evidence="2">The sequence shown here is derived from an EMBL/GenBank/DDBJ whole genome shotgun (WGS) entry which is preliminary data.</text>
</comment>
<organism evidence="2 3">
    <name type="scientific">Stylosanthes scabra</name>
    <dbReference type="NCBI Taxonomy" id="79078"/>
    <lineage>
        <taxon>Eukaryota</taxon>
        <taxon>Viridiplantae</taxon>
        <taxon>Streptophyta</taxon>
        <taxon>Embryophyta</taxon>
        <taxon>Tracheophyta</taxon>
        <taxon>Spermatophyta</taxon>
        <taxon>Magnoliopsida</taxon>
        <taxon>eudicotyledons</taxon>
        <taxon>Gunneridae</taxon>
        <taxon>Pentapetalae</taxon>
        <taxon>rosids</taxon>
        <taxon>fabids</taxon>
        <taxon>Fabales</taxon>
        <taxon>Fabaceae</taxon>
        <taxon>Papilionoideae</taxon>
        <taxon>50 kb inversion clade</taxon>
        <taxon>dalbergioids sensu lato</taxon>
        <taxon>Dalbergieae</taxon>
        <taxon>Pterocarpus clade</taxon>
        <taxon>Stylosanthes</taxon>
    </lineage>
</organism>
<evidence type="ECO:0000313" key="3">
    <source>
        <dbReference type="Proteomes" id="UP001341840"/>
    </source>
</evidence>
<proteinExistence type="predicted"/>
<reference evidence="2 3" key="1">
    <citation type="journal article" date="2023" name="Plants (Basel)">
        <title>Bridging the Gap: Combining Genomics and Transcriptomics Approaches to Understand Stylosanthes scabra, an Orphan Legume from the Brazilian Caatinga.</title>
        <authorList>
            <person name="Ferreira-Neto J.R.C."/>
            <person name="da Silva M.D."/>
            <person name="Binneck E."/>
            <person name="de Melo N.F."/>
            <person name="da Silva R.H."/>
            <person name="de Melo A.L.T.M."/>
            <person name="Pandolfi V."/>
            <person name="Bustamante F.O."/>
            <person name="Brasileiro-Vidal A.C."/>
            <person name="Benko-Iseppon A.M."/>
        </authorList>
    </citation>
    <scope>NUCLEOTIDE SEQUENCE [LARGE SCALE GENOMIC DNA]</scope>
    <source>
        <tissue evidence="2">Leaves</tissue>
    </source>
</reference>
<dbReference type="Proteomes" id="UP001341840">
    <property type="component" value="Unassembled WGS sequence"/>
</dbReference>
<protein>
    <recommendedName>
        <fullName evidence="1">Putative plant transposon protein domain-containing protein</fullName>
    </recommendedName>
</protein>
<dbReference type="EMBL" id="JASCZI010001013">
    <property type="protein sequence ID" value="MED6114070.1"/>
    <property type="molecule type" value="Genomic_DNA"/>
</dbReference>
<feature type="domain" description="Putative plant transposon protein" evidence="1">
    <location>
        <begin position="61"/>
        <end position="236"/>
    </location>
</feature>
<dbReference type="Pfam" id="PF20167">
    <property type="entry name" value="Transposase_32"/>
    <property type="match status" value="1"/>
</dbReference>
<accession>A0ABU6QQ25</accession>
<name>A0ABU6QQ25_9FABA</name>